<reference evidence="1" key="1">
    <citation type="submission" date="2022-07" db="EMBL/GenBank/DDBJ databases">
        <title>Phylogenomic reconstructions and comparative analyses of Kickxellomycotina fungi.</title>
        <authorList>
            <person name="Reynolds N.K."/>
            <person name="Stajich J.E."/>
            <person name="Barry K."/>
            <person name="Grigoriev I.V."/>
            <person name="Crous P."/>
            <person name="Smith M.E."/>
        </authorList>
    </citation>
    <scope>NUCLEOTIDE SEQUENCE</scope>
    <source>
        <strain evidence="1">CBS 102833</strain>
    </source>
</reference>
<dbReference type="Proteomes" id="UP001140096">
    <property type="component" value="Unassembled WGS sequence"/>
</dbReference>
<evidence type="ECO:0000313" key="2">
    <source>
        <dbReference type="Proteomes" id="UP001140096"/>
    </source>
</evidence>
<dbReference type="EMBL" id="JANBUP010001084">
    <property type="protein sequence ID" value="KAJ2808564.1"/>
    <property type="molecule type" value="Genomic_DNA"/>
</dbReference>
<accession>A0ACC1LGV5</accession>
<keyword evidence="2" id="KW-1185">Reference proteome</keyword>
<organism evidence="1 2">
    <name type="scientific">Coemansia furcata</name>
    <dbReference type="NCBI Taxonomy" id="417177"/>
    <lineage>
        <taxon>Eukaryota</taxon>
        <taxon>Fungi</taxon>
        <taxon>Fungi incertae sedis</taxon>
        <taxon>Zoopagomycota</taxon>
        <taxon>Kickxellomycotina</taxon>
        <taxon>Kickxellomycetes</taxon>
        <taxon>Kickxellales</taxon>
        <taxon>Kickxellaceae</taxon>
        <taxon>Coemansia</taxon>
    </lineage>
</organism>
<sequence>MYFSTPKSSSQTRTSPHGMVSVTKPALHLQQQLSAQRPKSRQGHMNQYTPILYQHYLPTPTEDYVSEEERRHMLSYIGPDHDSSPSGGYSHMSLSEKVREANYALVHSWGKFLVGGVIRELSDKTSLMHTIRLVSLIDIPADFCISPADEPLGPSNDPTRVIVIVSPSGLIIDTGIFDFDGPIFYKGCVVCNHYVPAAPTTS</sequence>
<proteinExistence type="predicted"/>
<gene>
    <name evidence="1" type="ORF">H4S07_003391</name>
</gene>
<comment type="caution">
    <text evidence="1">The sequence shown here is derived from an EMBL/GenBank/DDBJ whole genome shotgun (WGS) entry which is preliminary data.</text>
</comment>
<evidence type="ECO:0000313" key="1">
    <source>
        <dbReference type="EMBL" id="KAJ2808564.1"/>
    </source>
</evidence>
<protein>
    <submittedName>
        <fullName evidence="1">Uncharacterized protein</fullName>
    </submittedName>
</protein>
<name>A0ACC1LGV5_9FUNG</name>